<keyword evidence="8" id="KW-0966">Cell projection</keyword>
<evidence type="ECO:0000256" key="3">
    <source>
        <dbReference type="ARBA" id="ARBA00022491"/>
    </source>
</evidence>
<keyword evidence="6" id="KW-0804">Transcription</keyword>
<accession>A0ABZ2Y0K7</accession>
<gene>
    <name evidence="8" type="primary">flgM</name>
    <name evidence="8" type="ORF">QBE51_08010</name>
</gene>
<name>A0ABZ2Y0K7_9FIRM</name>
<evidence type="ECO:0000256" key="5">
    <source>
        <dbReference type="ARBA" id="ARBA00023015"/>
    </source>
</evidence>
<protein>
    <recommendedName>
        <fullName evidence="2">Negative regulator of flagellin synthesis</fullName>
    </recommendedName>
</protein>
<comment type="similarity">
    <text evidence="1">Belongs to the FlgM family.</text>
</comment>
<keyword evidence="3" id="KW-0678">Repressor</keyword>
<feature type="domain" description="Anti-sigma-28 factor FlgM C-terminal" evidence="7">
    <location>
        <begin position="31"/>
        <end position="85"/>
    </location>
</feature>
<evidence type="ECO:0000256" key="4">
    <source>
        <dbReference type="ARBA" id="ARBA00022795"/>
    </source>
</evidence>
<dbReference type="RefSeq" id="WP_341875779.1">
    <property type="nucleotide sequence ID" value="NZ_CP121687.1"/>
</dbReference>
<proteinExistence type="inferred from homology"/>
<keyword evidence="8" id="KW-0282">Flagellum</keyword>
<dbReference type="InterPro" id="IPR031316">
    <property type="entry name" value="FlgM_C"/>
</dbReference>
<dbReference type="InterPro" id="IPR007412">
    <property type="entry name" value="FlgM"/>
</dbReference>
<evidence type="ECO:0000256" key="6">
    <source>
        <dbReference type="ARBA" id="ARBA00023163"/>
    </source>
</evidence>
<evidence type="ECO:0000313" key="9">
    <source>
        <dbReference type="Proteomes" id="UP001486565"/>
    </source>
</evidence>
<dbReference type="Pfam" id="PF04316">
    <property type="entry name" value="FlgM"/>
    <property type="match status" value="1"/>
</dbReference>
<keyword evidence="9" id="KW-1185">Reference proteome</keyword>
<keyword evidence="4" id="KW-1005">Bacterial flagellum biogenesis</keyword>
<organism evidence="8 9">
    <name type="scientific">Defluviitalea saccharophila</name>
    <dbReference type="NCBI Taxonomy" id="879970"/>
    <lineage>
        <taxon>Bacteria</taxon>
        <taxon>Bacillati</taxon>
        <taxon>Bacillota</taxon>
        <taxon>Clostridia</taxon>
        <taxon>Lachnospirales</taxon>
        <taxon>Defluviitaleaceae</taxon>
        <taxon>Defluviitalea</taxon>
    </lineage>
</organism>
<dbReference type="EMBL" id="CP121687">
    <property type="protein sequence ID" value="WZL68774.1"/>
    <property type="molecule type" value="Genomic_DNA"/>
</dbReference>
<evidence type="ECO:0000256" key="2">
    <source>
        <dbReference type="ARBA" id="ARBA00017823"/>
    </source>
</evidence>
<evidence type="ECO:0000256" key="1">
    <source>
        <dbReference type="ARBA" id="ARBA00005322"/>
    </source>
</evidence>
<dbReference type="SUPFAM" id="SSF101498">
    <property type="entry name" value="Anti-sigma factor FlgM"/>
    <property type="match status" value="1"/>
</dbReference>
<keyword evidence="8" id="KW-0969">Cilium</keyword>
<reference evidence="8 9" key="1">
    <citation type="submission" date="2023-03" db="EMBL/GenBank/DDBJ databases">
        <title>Novel Species.</title>
        <authorList>
            <person name="Ma S."/>
        </authorList>
    </citation>
    <scope>NUCLEOTIDE SEQUENCE [LARGE SCALE GENOMIC DNA]</scope>
    <source>
        <strain evidence="8 9">LIND6LT2</strain>
    </source>
</reference>
<dbReference type="Proteomes" id="UP001486565">
    <property type="component" value="Chromosome"/>
</dbReference>
<dbReference type="InterPro" id="IPR035890">
    <property type="entry name" value="Anti-sigma-28_factor_FlgM_sf"/>
</dbReference>
<sequence>MKITRVNQVLEVYNTNRIQKTEKINKTMGKDVFALSKEGKDFQVALSALSKVPDIRQEKVQEITQKLQSGNYNVSAQELADKIVESAFDQKI</sequence>
<evidence type="ECO:0000259" key="7">
    <source>
        <dbReference type="Pfam" id="PF04316"/>
    </source>
</evidence>
<dbReference type="NCBIfam" id="TIGR03824">
    <property type="entry name" value="FlgM_jcvi"/>
    <property type="match status" value="1"/>
</dbReference>
<evidence type="ECO:0000313" key="8">
    <source>
        <dbReference type="EMBL" id="WZL68774.1"/>
    </source>
</evidence>
<keyword evidence="5" id="KW-0805">Transcription regulation</keyword>